<proteinExistence type="predicted"/>
<keyword evidence="3" id="KW-1185">Reference proteome</keyword>
<protein>
    <submittedName>
        <fullName evidence="2">Uncharacterized protein</fullName>
    </submittedName>
</protein>
<comment type="caution">
    <text evidence="2">The sequence shown here is derived from an EMBL/GenBank/DDBJ whole genome shotgun (WGS) entry which is preliminary data.</text>
</comment>
<dbReference type="Proteomes" id="UP001596074">
    <property type="component" value="Unassembled WGS sequence"/>
</dbReference>
<evidence type="ECO:0000256" key="1">
    <source>
        <dbReference type="SAM" id="MobiDB-lite"/>
    </source>
</evidence>
<dbReference type="EMBL" id="JBHSON010000050">
    <property type="protein sequence ID" value="MFC5750171.1"/>
    <property type="molecule type" value="Genomic_DNA"/>
</dbReference>
<evidence type="ECO:0000313" key="3">
    <source>
        <dbReference type="Proteomes" id="UP001596074"/>
    </source>
</evidence>
<name>A0ABW1A6D5_9ACTN</name>
<feature type="region of interest" description="Disordered" evidence="1">
    <location>
        <begin position="104"/>
        <end position="143"/>
    </location>
</feature>
<gene>
    <name evidence="2" type="ORF">ACFPZN_31490</name>
</gene>
<feature type="compositionally biased region" description="Basic residues" evidence="1">
    <location>
        <begin position="126"/>
        <end position="136"/>
    </location>
</feature>
<organism evidence="2 3">
    <name type="scientific">Actinomadura rugatobispora</name>
    <dbReference type="NCBI Taxonomy" id="1994"/>
    <lineage>
        <taxon>Bacteria</taxon>
        <taxon>Bacillati</taxon>
        <taxon>Actinomycetota</taxon>
        <taxon>Actinomycetes</taxon>
        <taxon>Streptosporangiales</taxon>
        <taxon>Thermomonosporaceae</taxon>
        <taxon>Actinomadura</taxon>
    </lineage>
</organism>
<sequence>MAQPDRGETIDLFARLRGGTDPACRDALCERFDLDPTAGPHPLQGQPAEGRAGLGARGDVDLLLNEPTAGLDPLMEAVFQECIREAKEASHIPAQVEALADPCLDRPAGPRGGVRQAGRAAPPDPHHRHRDHRPGRRGPGDAARVHDYRAENGQVRVDVDGDRLPDAVRRLGELDLCALTTSNSSCCATTAANWHTGATRRWADLMTASALDAPTRIRPGGTLTGTGTLLRFILRRDRFRFPAWTVGLTALGVTSAPP</sequence>
<evidence type="ECO:0000313" key="2">
    <source>
        <dbReference type="EMBL" id="MFC5750171.1"/>
    </source>
</evidence>
<accession>A0ABW1A6D5</accession>
<dbReference type="RefSeq" id="WP_378285906.1">
    <property type="nucleotide sequence ID" value="NZ_JBHSON010000050.1"/>
</dbReference>
<reference evidence="3" key="1">
    <citation type="journal article" date="2019" name="Int. J. Syst. Evol. Microbiol.">
        <title>The Global Catalogue of Microorganisms (GCM) 10K type strain sequencing project: providing services to taxonomists for standard genome sequencing and annotation.</title>
        <authorList>
            <consortium name="The Broad Institute Genomics Platform"/>
            <consortium name="The Broad Institute Genome Sequencing Center for Infectious Disease"/>
            <person name="Wu L."/>
            <person name="Ma J."/>
        </authorList>
    </citation>
    <scope>NUCLEOTIDE SEQUENCE [LARGE SCALE GENOMIC DNA]</scope>
    <source>
        <strain evidence="3">KCTC 42087</strain>
    </source>
</reference>